<dbReference type="Proteomes" id="UP000694390">
    <property type="component" value="Chromosome 19"/>
</dbReference>
<evidence type="ECO:0000256" key="5">
    <source>
        <dbReference type="PIRSR" id="PIRSR600898-1"/>
    </source>
</evidence>
<evidence type="ECO:0000256" key="1">
    <source>
        <dbReference type="ARBA" id="ARBA00007119"/>
    </source>
</evidence>
<dbReference type="Gene3D" id="1.20.58.480">
    <property type="match status" value="1"/>
</dbReference>
<dbReference type="GO" id="GO:0020037">
    <property type="term" value="F:heme binding"/>
    <property type="evidence" value="ECO:0007669"/>
    <property type="project" value="InterPro"/>
</dbReference>
<keyword evidence="5" id="KW-0349">Heme</keyword>
<keyword evidence="4" id="KW-0823">Tryptophan catabolism</keyword>
<dbReference type="GO" id="GO:0033754">
    <property type="term" value="F:indoleamine 2,3-dioxygenase activity"/>
    <property type="evidence" value="ECO:0007669"/>
    <property type="project" value="TreeGrafter"/>
</dbReference>
<evidence type="ECO:0008006" key="8">
    <source>
        <dbReference type="Google" id="ProtNLM"/>
    </source>
</evidence>
<keyword evidence="2 5" id="KW-0479">Metal-binding</keyword>
<dbReference type="GO" id="GO:0046872">
    <property type="term" value="F:metal ion binding"/>
    <property type="evidence" value="ECO:0007669"/>
    <property type="project" value="UniProtKB-KW"/>
</dbReference>
<dbReference type="PANTHER" id="PTHR28657">
    <property type="entry name" value="INDOLEAMINE 2,3-DIOXYGENASE"/>
    <property type="match status" value="1"/>
</dbReference>
<dbReference type="Pfam" id="PF01231">
    <property type="entry name" value="IDO"/>
    <property type="match status" value="1"/>
</dbReference>
<evidence type="ECO:0000256" key="4">
    <source>
        <dbReference type="ARBA" id="ARBA00023079"/>
    </source>
</evidence>
<dbReference type="InterPro" id="IPR037217">
    <property type="entry name" value="Trp/Indoleamine_2_3_dOase-like"/>
</dbReference>
<dbReference type="AlphaFoldDB" id="A0A8C4YPG6"/>
<reference evidence="6" key="2">
    <citation type="submission" date="2025-08" db="UniProtKB">
        <authorList>
            <consortium name="Ensembl"/>
        </authorList>
    </citation>
    <scope>IDENTIFICATION</scope>
</reference>
<name>A0A8C4YPG6_9SAUR</name>
<dbReference type="GO" id="GO:0019441">
    <property type="term" value="P:L-tryptophan catabolic process to kynurenine"/>
    <property type="evidence" value="ECO:0007669"/>
    <property type="project" value="InterPro"/>
</dbReference>
<dbReference type="GO" id="GO:0005737">
    <property type="term" value="C:cytoplasm"/>
    <property type="evidence" value="ECO:0007669"/>
    <property type="project" value="TreeGrafter"/>
</dbReference>
<dbReference type="Ensembl" id="ENSGEVT00005030416.1">
    <property type="protein sequence ID" value="ENSGEVP00005028939.1"/>
    <property type="gene ID" value="ENSGEVG00005020316.1"/>
</dbReference>
<accession>A0A8C4YPG6</accession>
<dbReference type="InterPro" id="IPR000898">
    <property type="entry name" value="Indolamine_dOase"/>
</dbReference>
<evidence type="ECO:0000313" key="6">
    <source>
        <dbReference type="Ensembl" id="ENSGEVP00005028939.1"/>
    </source>
</evidence>
<sequence>MGWDQEGSDRCFQLSATFGFSWSGPPQRNILISEGPEFPEGSWPQPSEHLHLDFFLIQTELPDYYAPWMNVAANLPHLIEGHQLRREMPLLSTQYLRGHRQLRLARLALGFITMGYVWQGGGRQTILPRVLAVPYCTISELLDLPPILVYADCVLANWKKRDPCGYVENLDILFSFPGGDSNKGFFLVSLLVEAAAAAGIKVPSPNEIARGLAHWARWIKYCLRTPLSLPHRNLAHSVWERPCNCFSLHVFGTSWKDNFLMPEGLVYEGVWDSPKQFFGGSAAQSSTLQCFDVLLGIQHSAAQGFSAEYLGCMRDYMPAAHRAFIQTLASGPSLRQFVLETGDAGLHAAFNKCVSALADLRSYHIQIATKYITIPAVRCRVEQQQPQLGGCVHKDTAVLLERGTGGTGFMRFLKAIRDTTRKAQLTEQEATVPTH</sequence>
<organism evidence="6 7">
    <name type="scientific">Gopherus evgoodei</name>
    <name type="common">Goodes thornscrub tortoise</name>
    <dbReference type="NCBI Taxonomy" id="1825980"/>
    <lineage>
        <taxon>Eukaryota</taxon>
        <taxon>Metazoa</taxon>
        <taxon>Chordata</taxon>
        <taxon>Craniata</taxon>
        <taxon>Vertebrata</taxon>
        <taxon>Euteleostomi</taxon>
        <taxon>Archelosauria</taxon>
        <taxon>Testudinata</taxon>
        <taxon>Testudines</taxon>
        <taxon>Cryptodira</taxon>
        <taxon>Durocryptodira</taxon>
        <taxon>Testudinoidea</taxon>
        <taxon>Testudinidae</taxon>
        <taxon>Gopherus</taxon>
    </lineage>
</organism>
<dbReference type="SUPFAM" id="SSF140959">
    <property type="entry name" value="Indolic compounds 2,3-dioxygenase-like"/>
    <property type="match status" value="1"/>
</dbReference>
<keyword evidence="3 5" id="KW-0408">Iron</keyword>
<dbReference type="GO" id="GO:0034354">
    <property type="term" value="P:'de novo' NAD+ biosynthetic process from L-tryptophan"/>
    <property type="evidence" value="ECO:0007669"/>
    <property type="project" value="TreeGrafter"/>
</dbReference>
<comment type="similarity">
    <text evidence="1">Belongs to the indoleamine 2,3-dioxygenase family.</text>
</comment>
<dbReference type="GO" id="GO:0004833">
    <property type="term" value="F:L-tryptophan 2,3-dioxygenase activity"/>
    <property type="evidence" value="ECO:0007669"/>
    <property type="project" value="TreeGrafter"/>
</dbReference>
<dbReference type="PANTHER" id="PTHR28657:SF2">
    <property type="entry name" value="INDOLEAMINE 2,3-DIOXYGENASE 1"/>
    <property type="match status" value="1"/>
</dbReference>
<evidence type="ECO:0000256" key="3">
    <source>
        <dbReference type="ARBA" id="ARBA00023004"/>
    </source>
</evidence>
<reference evidence="6" key="1">
    <citation type="submission" date="2019-06" db="EMBL/GenBank/DDBJ databases">
        <title>G10K-VGP Goodes thornscrub tortoise genome, primary haplotype.</title>
        <authorList>
            <person name="Murphy B."/>
            <person name="Edwards T."/>
            <person name="Rhie A."/>
            <person name="Koren S."/>
            <person name="Phillippy A."/>
            <person name="Fedrigo O."/>
            <person name="Haase B."/>
            <person name="Mountcastle J."/>
            <person name="Lewin H."/>
            <person name="Damas J."/>
            <person name="Howe K."/>
            <person name="Formenti G."/>
            <person name="Myers G."/>
            <person name="Durbin R."/>
            <person name="Jarvis E.D."/>
        </authorList>
    </citation>
    <scope>NUCLEOTIDE SEQUENCE [LARGE SCALE GENOMIC DNA]</scope>
</reference>
<proteinExistence type="inferred from homology"/>
<dbReference type="GeneTree" id="ENSGT00940000164380"/>
<keyword evidence="7" id="KW-1185">Reference proteome</keyword>
<feature type="binding site" description="proximal binding residue" evidence="5">
    <location>
        <position position="364"/>
    </location>
    <ligand>
        <name>heme b</name>
        <dbReference type="ChEBI" id="CHEBI:60344"/>
    </ligand>
    <ligandPart>
        <name>Fe</name>
        <dbReference type="ChEBI" id="CHEBI:18248"/>
    </ligandPart>
</feature>
<reference evidence="6" key="3">
    <citation type="submission" date="2025-09" db="UniProtKB">
        <authorList>
            <consortium name="Ensembl"/>
        </authorList>
    </citation>
    <scope>IDENTIFICATION</scope>
</reference>
<dbReference type="OrthoDB" id="10262710at2759"/>
<dbReference type="PROSITE" id="PS00876">
    <property type="entry name" value="IDO_1"/>
    <property type="match status" value="1"/>
</dbReference>
<evidence type="ECO:0000256" key="2">
    <source>
        <dbReference type="ARBA" id="ARBA00022723"/>
    </source>
</evidence>
<protein>
    <recommendedName>
        <fullName evidence="8">Indoleamine 2,3-dioxygenase 1</fullName>
    </recommendedName>
</protein>
<evidence type="ECO:0000313" key="7">
    <source>
        <dbReference type="Proteomes" id="UP000694390"/>
    </source>
</evidence>